<proteinExistence type="predicted"/>
<gene>
    <name evidence="1" type="ORF">DFH08DRAFT_949447</name>
</gene>
<name>A0AAD7AN89_9AGAR</name>
<sequence>MNPGEQLSLFDKFPASGPNSRNRFLLDRLYKQILWAAFSDLEEEQFRPRLRILHAILSIPSALSVRTTAQFDPAFSENLVEIVVSDLYAVLYIQGNKIYSYHSSFPDFIFDSKRSRFKFEGPGGRRWTADMSCGKDTRLGFTQRLVEIEMAERRNRHEETKLQTPPD</sequence>
<dbReference type="EMBL" id="JARIHO010000003">
    <property type="protein sequence ID" value="KAJ7363812.1"/>
    <property type="molecule type" value="Genomic_DNA"/>
</dbReference>
<dbReference type="AlphaFoldDB" id="A0AAD7AN89"/>
<dbReference type="Proteomes" id="UP001218218">
    <property type="component" value="Unassembled WGS sequence"/>
</dbReference>
<reference evidence="1" key="1">
    <citation type="submission" date="2023-03" db="EMBL/GenBank/DDBJ databases">
        <title>Massive genome expansion in bonnet fungi (Mycena s.s.) driven by repeated elements and novel gene families across ecological guilds.</title>
        <authorList>
            <consortium name="Lawrence Berkeley National Laboratory"/>
            <person name="Harder C.B."/>
            <person name="Miyauchi S."/>
            <person name="Viragh M."/>
            <person name="Kuo A."/>
            <person name="Thoen E."/>
            <person name="Andreopoulos B."/>
            <person name="Lu D."/>
            <person name="Skrede I."/>
            <person name="Drula E."/>
            <person name="Henrissat B."/>
            <person name="Morin E."/>
            <person name="Kohler A."/>
            <person name="Barry K."/>
            <person name="LaButti K."/>
            <person name="Morin E."/>
            <person name="Salamov A."/>
            <person name="Lipzen A."/>
            <person name="Mereny Z."/>
            <person name="Hegedus B."/>
            <person name="Baldrian P."/>
            <person name="Stursova M."/>
            <person name="Weitz H."/>
            <person name="Taylor A."/>
            <person name="Grigoriev I.V."/>
            <person name="Nagy L.G."/>
            <person name="Martin F."/>
            <person name="Kauserud H."/>
        </authorList>
    </citation>
    <scope>NUCLEOTIDE SEQUENCE</scope>
    <source>
        <strain evidence="1">CBHHK002</strain>
    </source>
</reference>
<comment type="caution">
    <text evidence="1">The sequence shown here is derived from an EMBL/GenBank/DDBJ whole genome shotgun (WGS) entry which is preliminary data.</text>
</comment>
<keyword evidence="2" id="KW-1185">Reference proteome</keyword>
<protein>
    <submittedName>
        <fullName evidence="1">Uncharacterized protein</fullName>
    </submittedName>
</protein>
<organism evidence="1 2">
    <name type="scientific">Mycena albidolilacea</name>
    <dbReference type="NCBI Taxonomy" id="1033008"/>
    <lineage>
        <taxon>Eukaryota</taxon>
        <taxon>Fungi</taxon>
        <taxon>Dikarya</taxon>
        <taxon>Basidiomycota</taxon>
        <taxon>Agaricomycotina</taxon>
        <taxon>Agaricomycetes</taxon>
        <taxon>Agaricomycetidae</taxon>
        <taxon>Agaricales</taxon>
        <taxon>Marasmiineae</taxon>
        <taxon>Mycenaceae</taxon>
        <taxon>Mycena</taxon>
    </lineage>
</organism>
<evidence type="ECO:0000313" key="2">
    <source>
        <dbReference type="Proteomes" id="UP001218218"/>
    </source>
</evidence>
<evidence type="ECO:0000313" key="1">
    <source>
        <dbReference type="EMBL" id="KAJ7363812.1"/>
    </source>
</evidence>
<accession>A0AAD7AN89</accession>